<dbReference type="EMBL" id="CP023819">
    <property type="protein sequence ID" value="ATL89948.1"/>
    <property type="molecule type" value="Genomic_DNA"/>
</dbReference>
<dbReference type="SUPFAM" id="SSF49785">
    <property type="entry name" value="Galactose-binding domain-like"/>
    <property type="match status" value="1"/>
</dbReference>
<evidence type="ECO:0000259" key="6">
    <source>
        <dbReference type="Pfam" id="PF02836"/>
    </source>
</evidence>
<dbReference type="Pfam" id="PF02837">
    <property type="entry name" value="Glyco_hydro_2_N"/>
    <property type="match status" value="1"/>
</dbReference>
<evidence type="ECO:0000256" key="2">
    <source>
        <dbReference type="ARBA" id="ARBA00022801"/>
    </source>
</evidence>
<comment type="similarity">
    <text evidence="1 4">Belongs to the glycosyl hydrolase 2 family.</text>
</comment>
<dbReference type="Gene3D" id="3.20.20.80">
    <property type="entry name" value="Glycosidases"/>
    <property type="match status" value="1"/>
</dbReference>
<dbReference type="Gene3D" id="2.60.40.10">
    <property type="entry name" value="Immunoglobulins"/>
    <property type="match status" value="1"/>
</dbReference>
<dbReference type="PANTHER" id="PTHR42732">
    <property type="entry name" value="BETA-GALACTOSIDASE"/>
    <property type="match status" value="1"/>
</dbReference>
<sequence length="801" mass="88743">MEHYDWNDGWLFAPTFDPAIVRPKCTGVELEPVRLPHTVKTLPYNYCNENEYQRVSGYRREFFAPKEWQGRTVLLTFGAVAHDATVFCNGRRVFHHGCGYTAFTVDLTESLLLGQKNVVAVRCDSREDLNIPPFGGQIDFLTYGGIYRAVSLDVKEPAYLRDIFIEAQAEGDFRIYSSTVGETIGCTLQAEIRSPAGSRALYSGELSLPIVGTLNGVHPWSVEHPFLYTLTVRLIRPGTSGLPDRVLDEKSTRFGFRTIQFVAGGFYLNGQRVELRGLNRHQSYAYQGYAMPDSIQQLDAQLLKKQLGCNAVRTSHYPQSPAFLDACDELGLLVFVEMPGWQHIGDEAWQAQALQNCREMVCQCRNHPSVFLWGVRVNGSSDNEAFYKRTNEAVHRLDPTRPTGGVRIARKSQLLEDVYAYNDYSYSGRGPGCEPRSAVTPDLRKGYLISEFGGQQFPAKAFDDEPHRLAQALRHAAVLNDAIAQQGVAGALGWCMADYNTHREFGSGDRICYHGVTDLFRNPKLSAAVYASQKTPRSPSDVVFEVSSSMALGDHPGGFAGACWVFTNAESVRLYRGNDFIAEFTPDRRGRFAALPHPPIEIQDFVGSLLEKYEGLDQSTAPQVAAILNEMRRDALNLSPLSRARMLSLRLSANDLLRMYYKYIGVLGGPSSVYRFEAVWHGRTVRTVVKEPVQSVRLECVVHNPILTDGPTWDCAAVSLRAIDQNGNLLPYCGEAVQLSVEGPVKILGPAIVPLRGGMAGTYLATTGEAGRAVLHCRMEGALDVEAALTVRKRSGAENAN</sequence>
<dbReference type="Proteomes" id="UP000223709">
    <property type="component" value="Chromosome"/>
</dbReference>
<dbReference type="Pfam" id="PF00703">
    <property type="entry name" value="Glyco_hydro_2"/>
    <property type="match status" value="1"/>
</dbReference>
<feature type="domain" description="Glycoside hydrolase family 2 immunoglobulin-like beta-sandwich" evidence="5">
    <location>
        <begin position="172"/>
        <end position="257"/>
    </location>
</feature>
<evidence type="ECO:0000259" key="7">
    <source>
        <dbReference type="Pfam" id="PF02837"/>
    </source>
</evidence>
<dbReference type="PROSITE" id="PS00719">
    <property type="entry name" value="GLYCOSYL_HYDROL_F2_1"/>
    <property type="match status" value="1"/>
</dbReference>
<dbReference type="PANTHER" id="PTHR42732:SF1">
    <property type="entry name" value="BETA-MANNOSIDASE"/>
    <property type="match status" value="1"/>
</dbReference>
<evidence type="ECO:0000313" key="9">
    <source>
        <dbReference type="Proteomes" id="UP000223709"/>
    </source>
</evidence>
<feature type="domain" description="Glycosyl hydrolases family 2 sugar binding" evidence="7">
    <location>
        <begin position="44"/>
        <end position="152"/>
    </location>
</feature>
<dbReference type="InterPro" id="IPR006101">
    <property type="entry name" value="Glyco_hydro_2"/>
</dbReference>
<dbReference type="InterPro" id="IPR036156">
    <property type="entry name" value="Beta-gal/glucu_dom_sf"/>
</dbReference>
<dbReference type="PRINTS" id="PR00132">
    <property type="entry name" value="GLHYDRLASE2"/>
</dbReference>
<name>A0A291TA07_9FIRM</name>
<dbReference type="Gene3D" id="2.60.120.260">
    <property type="entry name" value="Galactose-binding domain-like"/>
    <property type="match status" value="1"/>
</dbReference>
<keyword evidence="2 4" id="KW-0378">Hydrolase</keyword>
<dbReference type="InterPro" id="IPR006104">
    <property type="entry name" value="Glyco_hydro_2_N"/>
</dbReference>
<dbReference type="GO" id="GO:0004553">
    <property type="term" value="F:hydrolase activity, hydrolyzing O-glycosyl compounds"/>
    <property type="evidence" value="ECO:0007669"/>
    <property type="project" value="InterPro"/>
</dbReference>
<gene>
    <name evidence="8" type="ORF">CRH10_06395</name>
</gene>
<dbReference type="AlphaFoldDB" id="A0A291TA07"/>
<evidence type="ECO:0000259" key="5">
    <source>
        <dbReference type="Pfam" id="PF00703"/>
    </source>
</evidence>
<accession>A0A291TA07</accession>
<evidence type="ECO:0000256" key="1">
    <source>
        <dbReference type="ARBA" id="ARBA00007401"/>
    </source>
</evidence>
<dbReference type="InterPro" id="IPR051913">
    <property type="entry name" value="GH2_Domain-Containing"/>
</dbReference>
<dbReference type="RefSeq" id="WP_098923485.1">
    <property type="nucleotide sequence ID" value="NZ_CP023819.1"/>
</dbReference>
<protein>
    <submittedName>
        <fullName evidence="8">Glycoside hydrolase family 2</fullName>
    </submittedName>
</protein>
<proteinExistence type="inferred from homology"/>
<dbReference type="InterPro" id="IPR006103">
    <property type="entry name" value="Glyco_hydro_2_cat"/>
</dbReference>
<dbReference type="SUPFAM" id="SSF49303">
    <property type="entry name" value="beta-Galactosidase/glucuronidase domain"/>
    <property type="match status" value="1"/>
</dbReference>
<dbReference type="SUPFAM" id="SSF51445">
    <property type="entry name" value="(Trans)glycosidases"/>
    <property type="match status" value="1"/>
</dbReference>
<dbReference type="Pfam" id="PF02836">
    <property type="entry name" value="Glyco_hydro_2_C"/>
    <property type="match status" value="1"/>
</dbReference>
<dbReference type="InterPro" id="IPR023230">
    <property type="entry name" value="Glyco_hydro_2_CS"/>
</dbReference>
<organism evidence="8 9">
    <name type="scientific">Faecalibacterium prausnitzii</name>
    <dbReference type="NCBI Taxonomy" id="853"/>
    <lineage>
        <taxon>Bacteria</taxon>
        <taxon>Bacillati</taxon>
        <taxon>Bacillota</taxon>
        <taxon>Clostridia</taxon>
        <taxon>Eubacteriales</taxon>
        <taxon>Oscillospiraceae</taxon>
        <taxon>Faecalibacterium</taxon>
    </lineage>
</organism>
<dbReference type="InterPro" id="IPR013783">
    <property type="entry name" value="Ig-like_fold"/>
</dbReference>
<keyword evidence="3 4" id="KW-0326">Glycosidase</keyword>
<reference evidence="8 9" key="1">
    <citation type="submission" date="2017-10" db="EMBL/GenBank/DDBJ databases">
        <title>Complete Genome Sequence of Faecalibacterium prausnitzii isolated from the gut of healthy adult Indian.</title>
        <authorList>
            <person name="Bag S."/>
            <person name="Ghosh T.S."/>
            <person name="Das B."/>
        </authorList>
    </citation>
    <scope>NUCLEOTIDE SEQUENCE [LARGE SCALE GENOMIC DNA]</scope>
    <source>
        <strain evidence="8 9">Indica</strain>
    </source>
</reference>
<feature type="domain" description="Glycoside hydrolase family 2 catalytic" evidence="6">
    <location>
        <begin position="264"/>
        <end position="527"/>
    </location>
</feature>
<dbReference type="InterPro" id="IPR006102">
    <property type="entry name" value="Ig-like_GH2"/>
</dbReference>
<evidence type="ECO:0000313" key="8">
    <source>
        <dbReference type="EMBL" id="ATL89948.1"/>
    </source>
</evidence>
<evidence type="ECO:0000256" key="3">
    <source>
        <dbReference type="ARBA" id="ARBA00023295"/>
    </source>
</evidence>
<dbReference type="GO" id="GO:0005975">
    <property type="term" value="P:carbohydrate metabolic process"/>
    <property type="evidence" value="ECO:0007669"/>
    <property type="project" value="InterPro"/>
</dbReference>
<evidence type="ECO:0000256" key="4">
    <source>
        <dbReference type="RuleBase" id="RU361154"/>
    </source>
</evidence>
<dbReference type="InterPro" id="IPR017853">
    <property type="entry name" value="GH"/>
</dbReference>
<dbReference type="InterPro" id="IPR008979">
    <property type="entry name" value="Galactose-bd-like_sf"/>
</dbReference>